<keyword evidence="6" id="KW-1185">Reference proteome</keyword>
<organism evidence="5 6">
    <name type="scientific">Microvirga arabica</name>
    <dbReference type="NCBI Taxonomy" id="1128671"/>
    <lineage>
        <taxon>Bacteria</taxon>
        <taxon>Pseudomonadati</taxon>
        <taxon>Pseudomonadota</taxon>
        <taxon>Alphaproteobacteria</taxon>
        <taxon>Hyphomicrobiales</taxon>
        <taxon>Methylobacteriaceae</taxon>
        <taxon>Microvirga</taxon>
    </lineage>
</organism>
<comment type="caution">
    <text evidence="5">The sequence shown here is derived from an EMBL/GenBank/DDBJ whole genome shotgun (WGS) entry which is preliminary data.</text>
</comment>
<name>A0ABV6Y9V0_9HYPH</name>
<sequence length="313" mass="32849">MITSDNILSAQERIAPFIRRTPVLSAMQMRDGSGLEGRVTLKLELLQAAGSFKARGAMNRLKTLPPERLGHGLVTASGGNHGLAIARTAHVAGVAAKIFLPSNVAPDKVAKLKGWNASIELVGSVWDEANEAALAFSAETGATYVHPFSDPIVVAGQGTLGLEILDDMPDVDTILVAIGGGGLIAGLSTAVKARRPHVRVIGIEPVGSPTLRACLDAKRLVTLDTVSTRVPTMACRRTDEAILQTVIRHVDDIVLVTDDEMQAAARWLWFEFGIAADLSGAASIAALRAEKVPRSANDHVCALICGAGTDGMA</sequence>
<evidence type="ECO:0000313" key="6">
    <source>
        <dbReference type="Proteomes" id="UP001593940"/>
    </source>
</evidence>
<evidence type="ECO:0000313" key="5">
    <source>
        <dbReference type="EMBL" id="MFC1457921.1"/>
    </source>
</evidence>
<dbReference type="Gene3D" id="3.40.50.1100">
    <property type="match status" value="2"/>
</dbReference>
<proteinExistence type="predicted"/>
<dbReference type="Proteomes" id="UP001593940">
    <property type="component" value="Unassembled WGS sequence"/>
</dbReference>
<dbReference type="InterPro" id="IPR050147">
    <property type="entry name" value="Ser/Thr_Dehydratase"/>
</dbReference>
<dbReference type="PANTHER" id="PTHR48078:SF6">
    <property type="entry name" value="L-THREONINE DEHYDRATASE CATABOLIC TDCB"/>
    <property type="match status" value="1"/>
</dbReference>
<dbReference type="InterPro" id="IPR036052">
    <property type="entry name" value="TrpB-like_PALP_sf"/>
</dbReference>
<evidence type="ECO:0000259" key="4">
    <source>
        <dbReference type="Pfam" id="PF00291"/>
    </source>
</evidence>
<accession>A0ABV6Y9V0</accession>
<keyword evidence="3" id="KW-0456">Lyase</keyword>
<dbReference type="CDD" id="cd01562">
    <property type="entry name" value="Thr-dehyd"/>
    <property type="match status" value="1"/>
</dbReference>
<dbReference type="SUPFAM" id="SSF53686">
    <property type="entry name" value="Tryptophan synthase beta subunit-like PLP-dependent enzymes"/>
    <property type="match status" value="1"/>
</dbReference>
<evidence type="ECO:0000256" key="3">
    <source>
        <dbReference type="ARBA" id="ARBA00023239"/>
    </source>
</evidence>
<gene>
    <name evidence="5" type="ORF">ACETIH_14600</name>
</gene>
<reference evidence="5 6" key="1">
    <citation type="submission" date="2024-09" db="EMBL/GenBank/DDBJ databases">
        <title>Nodulacao em especies de Leguminosae Basais da Amazonia e Caracterizacao dos Rizobios e Bacterias Associadas aos Nodulos.</title>
        <authorList>
            <person name="Jambeiro I.C.A."/>
            <person name="Lopes I.S."/>
            <person name="Aguiar E.R.G.R."/>
            <person name="Santos A.F.J."/>
            <person name="Dos Santos J.M.F."/>
            <person name="Gross E."/>
        </authorList>
    </citation>
    <scope>NUCLEOTIDE SEQUENCE [LARGE SCALE GENOMIC DNA]</scope>
    <source>
        <strain evidence="5 6">BRUESC1165</strain>
    </source>
</reference>
<dbReference type="EMBL" id="JBHOMY010000036">
    <property type="protein sequence ID" value="MFC1457921.1"/>
    <property type="molecule type" value="Genomic_DNA"/>
</dbReference>
<dbReference type="InterPro" id="IPR001926">
    <property type="entry name" value="TrpB-like_PALP"/>
</dbReference>
<keyword evidence="2" id="KW-0663">Pyridoxal phosphate</keyword>
<dbReference type="RefSeq" id="WP_377030053.1">
    <property type="nucleotide sequence ID" value="NZ_JBHOMY010000036.1"/>
</dbReference>
<evidence type="ECO:0000256" key="2">
    <source>
        <dbReference type="ARBA" id="ARBA00022898"/>
    </source>
</evidence>
<feature type="domain" description="Tryptophan synthase beta chain-like PALP" evidence="4">
    <location>
        <begin position="15"/>
        <end position="306"/>
    </location>
</feature>
<comment type="cofactor">
    <cofactor evidence="1">
        <name>pyridoxal 5'-phosphate</name>
        <dbReference type="ChEBI" id="CHEBI:597326"/>
    </cofactor>
</comment>
<dbReference type="PANTHER" id="PTHR48078">
    <property type="entry name" value="THREONINE DEHYDRATASE, MITOCHONDRIAL-RELATED"/>
    <property type="match status" value="1"/>
</dbReference>
<protein>
    <submittedName>
        <fullName evidence="5">Threonine/serine dehydratase</fullName>
    </submittedName>
</protein>
<evidence type="ECO:0000256" key="1">
    <source>
        <dbReference type="ARBA" id="ARBA00001933"/>
    </source>
</evidence>
<dbReference type="Pfam" id="PF00291">
    <property type="entry name" value="PALP"/>
    <property type="match status" value="1"/>
</dbReference>